<dbReference type="FunFam" id="2.60.40.60:FF:000035">
    <property type="entry name" value="Protocadherin Fat 3"/>
    <property type="match status" value="1"/>
</dbReference>
<dbReference type="OrthoDB" id="6252479at2759"/>
<evidence type="ECO:0000256" key="9">
    <source>
        <dbReference type="ARBA" id="ARBA00023136"/>
    </source>
</evidence>
<feature type="domain" description="Cadherin" evidence="15">
    <location>
        <begin position="19"/>
        <end position="130"/>
    </location>
</feature>
<dbReference type="GO" id="GO:0003183">
    <property type="term" value="P:mitral valve morphogenesis"/>
    <property type="evidence" value="ECO:0007669"/>
    <property type="project" value="UniProtKB-ARBA"/>
</dbReference>
<feature type="domain" description="Cadherin" evidence="15">
    <location>
        <begin position="1069"/>
        <end position="1131"/>
    </location>
</feature>
<dbReference type="GO" id="GO:0008013">
    <property type="term" value="F:beta-catenin binding"/>
    <property type="evidence" value="ECO:0007669"/>
    <property type="project" value="TreeGrafter"/>
</dbReference>
<dbReference type="FunFam" id="2.60.40.60:FF:000102">
    <property type="entry name" value="Dachsous cadherin-related 1b"/>
    <property type="match status" value="1"/>
</dbReference>
<dbReference type="Gene3D" id="2.60.40.60">
    <property type="entry name" value="Cadherins"/>
    <property type="match status" value="15"/>
</dbReference>
<dbReference type="EMBL" id="JAFBMS010000021">
    <property type="protein sequence ID" value="KAG9344076.1"/>
    <property type="molecule type" value="Genomic_DNA"/>
</dbReference>
<evidence type="ECO:0000256" key="10">
    <source>
        <dbReference type="ARBA" id="ARBA00023180"/>
    </source>
</evidence>
<proteinExistence type="predicted"/>
<feature type="domain" description="Cadherin" evidence="15">
    <location>
        <begin position="738"/>
        <end position="845"/>
    </location>
</feature>
<dbReference type="SMART" id="SM00112">
    <property type="entry name" value="CA"/>
    <property type="match status" value="13"/>
</dbReference>
<evidence type="ECO:0000256" key="8">
    <source>
        <dbReference type="ARBA" id="ARBA00022989"/>
    </source>
</evidence>
<keyword evidence="2" id="KW-1003">Cell membrane</keyword>
<dbReference type="FunFam" id="2.60.40.60:FF:000020">
    <property type="entry name" value="Dachsous cadherin-related 1b"/>
    <property type="match status" value="3"/>
</dbReference>
<feature type="domain" description="Cadherin" evidence="15">
    <location>
        <begin position="131"/>
        <end position="237"/>
    </location>
</feature>
<keyword evidence="5" id="KW-0677">Repeat</keyword>
<comment type="caution">
    <text evidence="16">The sequence shown here is derived from an EMBL/GenBank/DDBJ whole genome shotgun (WGS) entry which is preliminary data.</text>
</comment>
<sequence>MIKVNIVVTDVNDHSPVFSRETVQLNISEQSPPGTRFELEGAHDQDEGEYGTQGYRITDSTIGELFKVEYRSGRENLLNLDLVLSDRLDREVRDFYDFIVEAFDGGLPQKTGKLQVQVHVLDENDNAPVFNQSEYHALVWENAPLSSPVCRVYATDVDLGENGRVTYEINRRQSDPNELFAIDRNTGIIRLNKPLDFETQPFHELIIRAADNGQPPEYSSTLVAVKVRDINDNSPTINIMFLSESGQAEVSEGAVLGEYVARISVSDPDLGEADMVNVSLEGGDGKFLLKPMDPFLYSLCVDGELDREVADLYALRIVASDFGTPPLWSEHTFVIKVTDLNDSPPSFEKDEYTLTISEDTSQGSSVLQVHARDMDEGLNSIVHYSIAESDQDHLINIDPKSGLITTAVGLDHEREAKIQFLVVAVDEGTPPLSSTASITVYVEDVNDNEPVFEKQLYNVSLPEHTPIGTCFLQVTATDADSGEFGRVQYSLYHGFDSYDKHPLFLINPSSGQICVSQDIDREARLVTHDLLVKAEDQGGKSTQTYIHIEVEDLNDNRPVFNPETYVTSISSHTQPGTEILNVIAADRDSGMFGQVSYELLAGDLSSLFSVDKSSGVVYLASTVSHLGTASVKLSITARDGAGQSSTRPAGVTINILRSTLAPAVFQRSRYAFTVPEDSPVGTSVGTSGLISTSKALDHEAQPYALLVLQSQTASSPVYSSTQVNVTIADVNDNAPAFPQEAESVTVSQTTTPGTMLFIARAKDRDGGANGRVHYSLKSTEDGEDGTFAMDPVLGTLWLNRSLPQDGRRSYTLQILAEDGGTPALASVLTVTVNVDYSETEDSLAFETLVYQVEIGEKAPRDSRVIQVRAHGRRSRAYTSLSYSLQPLSGVPPFGIHPDSGWLFLSQSLDHEAVSLYRFGVLATARQGVSMLRATTTVIVIVLDENDNAPVFTRDTYFFTVQEGPSPQGLIGMVKATDRDSGKNSQLSYILLTDGKHFRINSNTVLVTDHGFPRLNATTTVHVLVTDINDNPPQFLHMPAGKELSVQVWAGLPVGSVVTTMFSKDLDAGDTPGHFEVNRESGEIRTTGLFSEHPREHYALTVIAMDNGSAPLKETAVVHLQVHPSESVGGTFMQFSVREDSQPGTVIGSVGSPERRYGTLYSIAEGDGSLHFGIDRSSGDLYVSQGLDYEATAQYLLKVRVEEAGRVPSNSSASVFVSVSVEDANDHSPWFADDVIVFGLEENQPEGAPVYTFNAKDGDGSWQNSALRYEIASGDGQKAPFHIDPITGTLTASGPIDREWSPSVAFTVTATDQAQELSNRKRAALTAHVFFLDVNDNAPMFRSSDVACIIEDAEPGSLVHRLVAKDEDLGKNGQVNYSILLGNEEGLFTLEENTGLLFLAGALDYESAVSHTLMVQATDNGLPSLSSTQTFTISVLDVNDQAPVFEHSIYNASIPENRAPGEPRYFSTH</sequence>
<evidence type="ECO:0000256" key="14">
    <source>
        <dbReference type="PROSITE-ProRule" id="PRU00043"/>
    </source>
</evidence>
<comment type="subcellular location">
    <subcellularLocation>
        <location evidence="1">Cell membrane</location>
        <topology evidence="1">Single-pass type I membrane protein</topology>
    </subcellularLocation>
</comment>
<keyword evidence="3" id="KW-0812">Transmembrane</keyword>
<evidence type="ECO:0000256" key="2">
    <source>
        <dbReference type="ARBA" id="ARBA00022475"/>
    </source>
</evidence>
<dbReference type="Proteomes" id="UP000824540">
    <property type="component" value="Unassembled WGS sequence"/>
</dbReference>
<dbReference type="PANTHER" id="PTHR24027">
    <property type="entry name" value="CADHERIN-23"/>
    <property type="match status" value="1"/>
</dbReference>
<keyword evidence="8" id="KW-1133">Transmembrane helix</keyword>
<dbReference type="CDD" id="cd11304">
    <property type="entry name" value="Cadherin_repeat"/>
    <property type="match status" value="13"/>
</dbReference>
<keyword evidence="17" id="KW-1185">Reference proteome</keyword>
<feature type="domain" description="Cadherin" evidence="15">
    <location>
        <begin position="242"/>
        <end position="347"/>
    </location>
</feature>
<evidence type="ECO:0000256" key="11">
    <source>
        <dbReference type="ARBA" id="ARBA00062150"/>
    </source>
</evidence>
<organism evidence="16 17">
    <name type="scientific">Albula glossodonta</name>
    <name type="common">roundjaw bonefish</name>
    <dbReference type="NCBI Taxonomy" id="121402"/>
    <lineage>
        <taxon>Eukaryota</taxon>
        <taxon>Metazoa</taxon>
        <taxon>Chordata</taxon>
        <taxon>Craniata</taxon>
        <taxon>Vertebrata</taxon>
        <taxon>Euteleostomi</taxon>
        <taxon>Actinopterygii</taxon>
        <taxon>Neopterygii</taxon>
        <taxon>Teleostei</taxon>
        <taxon>Albuliformes</taxon>
        <taxon>Albulidae</taxon>
        <taxon>Albula</taxon>
    </lineage>
</organism>
<dbReference type="SUPFAM" id="SSF49313">
    <property type="entry name" value="Cadherin-like"/>
    <property type="match status" value="14"/>
</dbReference>
<name>A0A8T2NX49_9TELE</name>
<dbReference type="PROSITE" id="PS50268">
    <property type="entry name" value="CADHERIN_2"/>
    <property type="match status" value="13"/>
</dbReference>
<evidence type="ECO:0000256" key="3">
    <source>
        <dbReference type="ARBA" id="ARBA00022692"/>
    </source>
</evidence>
<gene>
    <name evidence="16" type="ORF">JZ751_012556</name>
</gene>
<dbReference type="GO" id="GO:0007156">
    <property type="term" value="P:homophilic cell adhesion via plasma membrane adhesion molecules"/>
    <property type="evidence" value="ECO:0007669"/>
    <property type="project" value="InterPro"/>
</dbReference>
<accession>A0A8T2NX49</accession>
<dbReference type="InterPro" id="IPR002126">
    <property type="entry name" value="Cadherin-like_dom"/>
</dbReference>
<keyword evidence="9" id="KW-0472">Membrane</keyword>
<keyword evidence="7" id="KW-0130">Cell adhesion</keyword>
<feature type="domain" description="Cadherin" evidence="15">
    <location>
        <begin position="1348"/>
        <end position="1444"/>
    </location>
</feature>
<dbReference type="GO" id="GO:0005509">
    <property type="term" value="F:calcium ion binding"/>
    <property type="evidence" value="ECO:0007669"/>
    <property type="project" value="UniProtKB-UniRule"/>
</dbReference>
<dbReference type="GO" id="GO:0048729">
    <property type="term" value="P:tissue morphogenesis"/>
    <property type="evidence" value="ECO:0007669"/>
    <property type="project" value="UniProtKB-ARBA"/>
</dbReference>
<feature type="domain" description="Cadherin" evidence="15">
    <location>
        <begin position="846"/>
        <end position="951"/>
    </location>
</feature>
<dbReference type="FunFam" id="2.60.40.60:FF:000263">
    <property type="entry name" value="LOW QUALITY PROTEIN: protocadherin-23"/>
    <property type="match status" value="1"/>
</dbReference>
<dbReference type="GO" id="GO:0016342">
    <property type="term" value="C:catenin complex"/>
    <property type="evidence" value="ECO:0007669"/>
    <property type="project" value="TreeGrafter"/>
</dbReference>
<reference evidence="16" key="1">
    <citation type="thesis" date="2021" institute="BYU ScholarsArchive" country="Provo, UT, USA">
        <title>Applications of and Algorithms for Genome Assembly and Genomic Analyses with an Emphasis on Marine Teleosts.</title>
        <authorList>
            <person name="Pickett B.D."/>
        </authorList>
    </citation>
    <scope>NUCLEOTIDE SEQUENCE</scope>
    <source>
        <strain evidence="16">HI-2016</strain>
    </source>
</reference>
<evidence type="ECO:0000256" key="1">
    <source>
        <dbReference type="ARBA" id="ARBA00004251"/>
    </source>
</evidence>
<feature type="domain" description="Cadherin" evidence="15">
    <location>
        <begin position="561"/>
        <end position="737"/>
    </location>
</feature>
<evidence type="ECO:0000256" key="12">
    <source>
        <dbReference type="ARBA" id="ARBA00072299"/>
    </source>
</evidence>
<dbReference type="Pfam" id="PF00028">
    <property type="entry name" value="Cadherin"/>
    <property type="match status" value="12"/>
</dbReference>
<dbReference type="FunFam" id="2.60.40.60:FF:000081">
    <property type="entry name" value="protocadherin Fat 4"/>
    <property type="match status" value="1"/>
</dbReference>
<evidence type="ECO:0000256" key="4">
    <source>
        <dbReference type="ARBA" id="ARBA00022729"/>
    </source>
</evidence>
<dbReference type="FunFam" id="2.60.40.60:FF:000211">
    <property type="entry name" value="Dachsous cadherin-related 2"/>
    <property type="match status" value="1"/>
</dbReference>
<evidence type="ECO:0000259" key="15">
    <source>
        <dbReference type="PROSITE" id="PS50268"/>
    </source>
</evidence>
<dbReference type="InterPro" id="IPR015919">
    <property type="entry name" value="Cadherin-like_sf"/>
</dbReference>
<dbReference type="FunFam" id="2.60.40.60:FF:000226">
    <property type="entry name" value="Dachsous, isoform B"/>
    <property type="match status" value="1"/>
</dbReference>
<evidence type="ECO:0000313" key="17">
    <source>
        <dbReference type="Proteomes" id="UP000824540"/>
    </source>
</evidence>
<evidence type="ECO:0000256" key="5">
    <source>
        <dbReference type="ARBA" id="ARBA00022737"/>
    </source>
</evidence>
<feature type="domain" description="Cadherin" evidence="15">
    <location>
        <begin position="453"/>
        <end position="560"/>
    </location>
</feature>
<keyword evidence="10" id="KW-0325">Glycoprotein</keyword>
<dbReference type="GO" id="GO:0045296">
    <property type="term" value="F:cadherin binding"/>
    <property type="evidence" value="ECO:0007669"/>
    <property type="project" value="TreeGrafter"/>
</dbReference>
<feature type="domain" description="Cadherin" evidence="15">
    <location>
        <begin position="1231"/>
        <end position="1340"/>
    </location>
</feature>
<evidence type="ECO:0000256" key="13">
    <source>
        <dbReference type="ARBA" id="ARBA00079083"/>
    </source>
</evidence>
<evidence type="ECO:0000256" key="6">
    <source>
        <dbReference type="ARBA" id="ARBA00022837"/>
    </source>
</evidence>
<dbReference type="PRINTS" id="PR00205">
    <property type="entry name" value="CADHERIN"/>
</dbReference>
<comment type="subunit">
    <text evidence="11">Heterophilic interaction with FAT4; this interaction affects their respective protein levels.</text>
</comment>
<keyword evidence="4" id="KW-0732">Signal</keyword>
<feature type="domain" description="Cadherin" evidence="15">
    <location>
        <begin position="348"/>
        <end position="452"/>
    </location>
</feature>
<dbReference type="InterPro" id="IPR039808">
    <property type="entry name" value="Cadherin"/>
</dbReference>
<feature type="domain" description="Cadherin" evidence="15">
    <location>
        <begin position="958"/>
        <end position="1034"/>
    </location>
</feature>
<evidence type="ECO:0000256" key="7">
    <source>
        <dbReference type="ARBA" id="ARBA00022889"/>
    </source>
</evidence>
<dbReference type="GO" id="GO:0003007">
    <property type="term" value="P:heart morphogenesis"/>
    <property type="evidence" value="ECO:0007669"/>
    <property type="project" value="UniProtKB-ARBA"/>
</dbReference>
<evidence type="ECO:0000313" key="16">
    <source>
        <dbReference type="EMBL" id="KAG9344076.1"/>
    </source>
</evidence>
<feature type="domain" description="Cadherin" evidence="15">
    <location>
        <begin position="1128"/>
        <end position="1230"/>
    </location>
</feature>
<protein>
    <recommendedName>
        <fullName evidence="12">Protocadherin-16</fullName>
    </recommendedName>
    <alternativeName>
        <fullName evidence="13">Protein dachsous homolog 1</fullName>
    </alternativeName>
</protein>
<dbReference type="GO" id="GO:0016477">
    <property type="term" value="P:cell migration"/>
    <property type="evidence" value="ECO:0007669"/>
    <property type="project" value="TreeGrafter"/>
</dbReference>
<dbReference type="FunFam" id="2.60.40.60:FF:000007">
    <property type="entry name" value="Protocadherin alpha 2"/>
    <property type="match status" value="1"/>
</dbReference>
<dbReference type="InterPro" id="IPR020894">
    <property type="entry name" value="Cadherin_CS"/>
</dbReference>
<dbReference type="PROSITE" id="PS00232">
    <property type="entry name" value="CADHERIN_1"/>
    <property type="match status" value="7"/>
</dbReference>
<dbReference type="PANTHER" id="PTHR24027:SF438">
    <property type="entry name" value="CADHERIN 23"/>
    <property type="match status" value="1"/>
</dbReference>
<keyword evidence="6 14" id="KW-0106">Calcium</keyword>